<evidence type="ECO:0000256" key="6">
    <source>
        <dbReference type="ARBA" id="ARBA00022989"/>
    </source>
</evidence>
<dbReference type="GO" id="GO:1990961">
    <property type="term" value="P:xenobiotic detoxification by transmembrane export across the plasma membrane"/>
    <property type="evidence" value="ECO:0007669"/>
    <property type="project" value="InterPro"/>
</dbReference>
<feature type="transmembrane region" description="Helical" evidence="8">
    <location>
        <begin position="288"/>
        <end position="310"/>
    </location>
</feature>
<dbReference type="SUPFAM" id="SSF103473">
    <property type="entry name" value="MFS general substrate transporter"/>
    <property type="match status" value="1"/>
</dbReference>
<dbReference type="CDD" id="cd17320">
    <property type="entry name" value="MFS_MdfA_MDR_like"/>
    <property type="match status" value="1"/>
</dbReference>
<dbReference type="NCBIfam" id="NF008314">
    <property type="entry name" value="PRK11102.1"/>
    <property type="match status" value="1"/>
</dbReference>
<dbReference type="NCBIfam" id="TIGR00710">
    <property type="entry name" value="efflux_Bcr_CflA"/>
    <property type="match status" value="1"/>
</dbReference>
<feature type="transmembrane region" description="Helical" evidence="8">
    <location>
        <begin position="84"/>
        <end position="106"/>
    </location>
</feature>
<evidence type="ECO:0000259" key="9">
    <source>
        <dbReference type="PROSITE" id="PS50850"/>
    </source>
</evidence>
<evidence type="ECO:0000256" key="1">
    <source>
        <dbReference type="ARBA" id="ARBA00004651"/>
    </source>
</evidence>
<comment type="similarity">
    <text evidence="2 8">Belongs to the major facilitator superfamily. Bcr/CmlA family.</text>
</comment>
<feature type="domain" description="Major facilitator superfamily (MFS) profile" evidence="9">
    <location>
        <begin position="19"/>
        <end position="403"/>
    </location>
</feature>
<feature type="transmembrane region" description="Helical" evidence="8">
    <location>
        <begin position="112"/>
        <end position="131"/>
    </location>
</feature>
<keyword evidence="3 8" id="KW-0813">Transport</keyword>
<dbReference type="InterPro" id="IPR011701">
    <property type="entry name" value="MFS"/>
</dbReference>
<feature type="transmembrane region" description="Helical" evidence="8">
    <location>
        <begin position="50"/>
        <end position="72"/>
    </location>
</feature>
<evidence type="ECO:0000256" key="3">
    <source>
        <dbReference type="ARBA" id="ARBA00022448"/>
    </source>
</evidence>
<accession>A0A1M4YS86</accession>
<dbReference type="GO" id="GO:0005886">
    <property type="term" value="C:plasma membrane"/>
    <property type="evidence" value="ECO:0007669"/>
    <property type="project" value="UniProtKB-SubCell"/>
</dbReference>
<feature type="transmembrane region" description="Helical" evidence="8">
    <location>
        <begin position="316"/>
        <end position="339"/>
    </location>
</feature>
<dbReference type="PANTHER" id="PTHR23502">
    <property type="entry name" value="MAJOR FACILITATOR SUPERFAMILY"/>
    <property type="match status" value="1"/>
</dbReference>
<name>A0A1M4YS86_VIBGA</name>
<dbReference type="AlphaFoldDB" id="A0A1M4YS86"/>
<keyword evidence="8" id="KW-0997">Cell inner membrane</keyword>
<feature type="transmembrane region" description="Helical" evidence="8">
    <location>
        <begin position="143"/>
        <end position="167"/>
    </location>
</feature>
<proteinExistence type="inferred from homology"/>
<dbReference type="PANTHER" id="PTHR23502:SF132">
    <property type="entry name" value="POLYAMINE TRANSPORTER 2-RELATED"/>
    <property type="match status" value="1"/>
</dbReference>
<sequence>MSTGHVLKDDSSPRMDLLLFIILGAIGAITPLAIDMYLPAMPVIAHDLGVSAGSVQMTLTAYTAGFTVGQLVQGPFSDSYGRRPVMLLGIVLFGLCSVVCACVNDIDALTYIRAAQGFAGAAAAVVIQAVVRDMFNQENFAKAMSFITLVITLAPLVAPMLGGHLAVLFGWRSIFWVLTGFALLVILMVLWKIPETLKEENRQSLDLKRTLKNYWQLCQSKRSFGLMLCGGFSFAGMFSFLTAGSFVYVDIYGVSPDKFGYLFGLNILGIMLMTSVNSRFVKKVGSIIMLRFGLLIQFVAGLGLLIGWFFDWGLWGTVPFVVLFIGMISTIGSNAMGLLMSGYPHIAGTVSSLAGTFRFGVGSIVGVIVAAMPGDAVWPMVFSMATCSVLSGVSYWVSEKSLRSA</sequence>
<evidence type="ECO:0000256" key="5">
    <source>
        <dbReference type="ARBA" id="ARBA00022692"/>
    </source>
</evidence>
<dbReference type="EMBL" id="FQUH01000005">
    <property type="protein sequence ID" value="SHF08352.1"/>
    <property type="molecule type" value="Genomic_DNA"/>
</dbReference>
<feature type="transmembrane region" description="Helical" evidence="8">
    <location>
        <begin position="377"/>
        <end position="397"/>
    </location>
</feature>
<organism evidence="10 11">
    <name type="scientific">Vibrio gazogenes DSM 21264 = NBRC 103151</name>
    <dbReference type="NCBI Taxonomy" id="1123492"/>
    <lineage>
        <taxon>Bacteria</taxon>
        <taxon>Pseudomonadati</taxon>
        <taxon>Pseudomonadota</taxon>
        <taxon>Gammaproteobacteria</taxon>
        <taxon>Vibrionales</taxon>
        <taxon>Vibrionaceae</taxon>
        <taxon>Vibrio</taxon>
    </lineage>
</organism>
<keyword evidence="11" id="KW-1185">Reference proteome</keyword>
<dbReference type="GO" id="GO:0042910">
    <property type="term" value="F:xenobiotic transmembrane transporter activity"/>
    <property type="evidence" value="ECO:0007669"/>
    <property type="project" value="InterPro"/>
</dbReference>
<dbReference type="Gene3D" id="1.20.1720.10">
    <property type="entry name" value="Multidrug resistance protein D"/>
    <property type="match status" value="1"/>
</dbReference>
<keyword evidence="6 8" id="KW-1133">Transmembrane helix</keyword>
<dbReference type="InterPro" id="IPR004812">
    <property type="entry name" value="Efflux_drug-R_Bcr/CmlA"/>
</dbReference>
<evidence type="ECO:0000256" key="7">
    <source>
        <dbReference type="ARBA" id="ARBA00023136"/>
    </source>
</evidence>
<dbReference type="PROSITE" id="PS50850">
    <property type="entry name" value="MFS"/>
    <property type="match status" value="1"/>
</dbReference>
<keyword evidence="4" id="KW-1003">Cell membrane</keyword>
<comment type="subcellular location">
    <subcellularLocation>
        <location evidence="8">Cell inner membrane</location>
        <topology evidence="8">Multi-pass membrane protein</topology>
    </subcellularLocation>
    <subcellularLocation>
        <location evidence="1">Cell membrane</location>
        <topology evidence="1">Multi-pass membrane protein</topology>
    </subcellularLocation>
</comment>
<feature type="transmembrane region" description="Helical" evidence="8">
    <location>
        <begin position="346"/>
        <end position="371"/>
    </location>
</feature>
<feature type="transmembrane region" description="Helical" evidence="8">
    <location>
        <begin position="173"/>
        <end position="193"/>
    </location>
</feature>
<reference evidence="11" key="1">
    <citation type="submission" date="2016-11" db="EMBL/GenBank/DDBJ databases">
        <authorList>
            <person name="Varghese N."/>
            <person name="Submissions S."/>
        </authorList>
    </citation>
    <scope>NUCLEOTIDE SEQUENCE [LARGE SCALE GENOMIC DNA]</scope>
    <source>
        <strain evidence="11">DSM 21264</strain>
    </source>
</reference>
<evidence type="ECO:0000256" key="4">
    <source>
        <dbReference type="ARBA" id="ARBA00022475"/>
    </source>
</evidence>
<dbReference type="InterPro" id="IPR036259">
    <property type="entry name" value="MFS_trans_sf"/>
</dbReference>
<evidence type="ECO:0000256" key="2">
    <source>
        <dbReference type="ARBA" id="ARBA00006236"/>
    </source>
</evidence>
<dbReference type="Proteomes" id="UP000184159">
    <property type="component" value="Unassembled WGS sequence"/>
</dbReference>
<protein>
    <recommendedName>
        <fullName evidence="8">Bcr/CflA family efflux transporter</fullName>
    </recommendedName>
</protein>
<dbReference type="GO" id="GO:0015385">
    <property type="term" value="F:sodium:proton antiporter activity"/>
    <property type="evidence" value="ECO:0007669"/>
    <property type="project" value="TreeGrafter"/>
</dbReference>
<feature type="transmembrane region" description="Helical" evidence="8">
    <location>
        <begin position="259"/>
        <end position="276"/>
    </location>
</feature>
<gene>
    <name evidence="10" type="ORF">SAMN02745781_01415</name>
</gene>
<feature type="transmembrane region" description="Helical" evidence="8">
    <location>
        <begin position="17"/>
        <end position="38"/>
    </location>
</feature>
<feature type="transmembrane region" description="Helical" evidence="8">
    <location>
        <begin position="224"/>
        <end position="247"/>
    </location>
</feature>
<keyword evidence="5 8" id="KW-0812">Transmembrane</keyword>
<evidence type="ECO:0000313" key="11">
    <source>
        <dbReference type="Proteomes" id="UP000184159"/>
    </source>
</evidence>
<dbReference type="Pfam" id="PF07690">
    <property type="entry name" value="MFS_1"/>
    <property type="match status" value="1"/>
</dbReference>
<dbReference type="FunFam" id="1.20.1720.10:FF:000005">
    <property type="entry name" value="Bcr/CflA family efflux transporter"/>
    <property type="match status" value="1"/>
</dbReference>
<evidence type="ECO:0000313" key="10">
    <source>
        <dbReference type="EMBL" id="SHF08352.1"/>
    </source>
</evidence>
<dbReference type="RefSeq" id="WP_072957299.1">
    <property type="nucleotide sequence ID" value="NZ_FQUH01000005.1"/>
</dbReference>
<keyword evidence="7 8" id="KW-0472">Membrane</keyword>
<dbReference type="InterPro" id="IPR020846">
    <property type="entry name" value="MFS_dom"/>
</dbReference>
<evidence type="ECO:0000256" key="8">
    <source>
        <dbReference type="RuleBase" id="RU365088"/>
    </source>
</evidence>